<evidence type="ECO:0000313" key="2">
    <source>
        <dbReference type="EMBL" id="SOC40941.1"/>
    </source>
</evidence>
<evidence type="ECO:0000256" key="1">
    <source>
        <dbReference type="SAM" id="SignalP"/>
    </source>
</evidence>
<feature type="signal peptide" evidence="1">
    <location>
        <begin position="1"/>
        <end position="20"/>
    </location>
</feature>
<evidence type="ECO:0008006" key="4">
    <source>
        <dbReference type="Google" id="ProtNLM"/>
    </source>
</evidence>
<accession>A0A285UL16</accession>
<gene>
    <name evidence="2" type="ORF">SAMN05892877_10856</name>
</gene>
<evidence type="ECO:0000313" key="3">
    <source>
        <dbReference type="Proteomes" id="UP000219167"/>
    </source>
</evidence>
<name>A0A285UL16_9HYPH</name>
<dbReference type="AlphaFoldDB" id="A0A285UL16"/>
<dbReference type="EMBL" id="OBQD01000008">
    <property type="protein sequence ID" value="SOC40941.1"/>
    <property type="molecule type" value="Genomic_DNA"/>
</dbReference>
<keyword evidence="3" id="KW-1185">Reference proteome</keyword>
<keyword evidence="1" id="KW-0732">Signal</keyword>
<protein>
    <recommendedName>
        <fullName evidence="4">Lipoprotein</fullName>
    </recommendedName>
</protein>
<organism evidence="2 3">
    <name type="scientific">Rhizobium subbaraonis</name>
    <dbReference type="NCBI Taxonomy" id="908946"/>
    <lineage>
        <taxon>Bacteria</taxon>
        <taxon>Pseudomonadati</taxon>
        <taxon>Pseudomonadota</taxon>
        <taxon>Alphaproteobacteria</taxon>
        <taxon>Hyphomicrobiales</taxon>
        <taxon>Rhizobiaceae</taxon>
        <taxon>Rhizobium/Agrobacterium group</taxon>
        <taxon>Rhizobium</taxon>
    </lineage>
</organism>
<dbReference type="RefSeq" id="WP_097140088.1">
    <property type="nucleotide sequence ID" value="NZ_OBQD01000008.1"/>
</dbReference>
<reference evidence="2 3" key="1">
    <citation type="submission" date="2017-08" db="EMBL/GenBank/DDBJ databases">
        <authorList>
            <person name="de Groot N.N."/>
        </authorList>
    </citation>
    <scope>NUCLEOTIDE SEQUENCE [LARGE SCALE GENOMIC DNA]</scope>
    <source>
        <strain evidence="2 3">JC85</strain>
    </source>
</reference>
<sequence>MKRILVIACALGLSAPMAFADCAYHKNTSASADVDKTTTTASISQQSRPASDEVVLLKKGDASAQQKIAE</sequence>
<dbReference type="Proteomes" id="UP000219167">
    <property type="component" value="Unassembled WGS sequence"/>
</dbReference>
<feature type="chain" id="PRO_5012605946" description="Lipoprotein" evidence="1">
    <location>
        <begin position="21"/>
        <end position="70"/>
    </location>
</feature>
<proteinExistence type="predicted"/>
<dbReference type="OrthoDB" id="8374159at2"/>